<dbReference type="SMART" id="SM00727">
    <property type="entry name" value="STI1"/>
    <property type="match status" value="1"/>
</dbReference>
<dbReference type="EMBL" id="FO082261">
    <property type="protein sequence ID" value="CCO20661.1"/>
    <property type="molecule type" value="Genomic_DNA"/>
</dbReference>
<evidence type="ECO:0000256" key="3">
    <source>
        <dbReference type="SAM" id="MobiDB-lite"/>
    </source>
</evidence>
<reference evidence="5 6" key="1">
    <citation type="submission" date="2011-10" db="EMBL/GenBank/DDBJ databases">
        <authorList>
            <person name="Genoscope - CEA"/>
        </authorList>
    </citation>
    <scope>NUCLEOTIDE SEQUENCE [LARGE SCALE GENOMIC DNA]</scope>
    <source>
        <strain evidence="5 6">RCC 1105</strain>
    </source>
</reference>
<feature type="domain" description="STI1" evidence="4">
    <location>
        <begin position="278"/>
        <end position="317"/>
    </location>
</feature>
<gene>
    <name evidence="5" type="ordered locus">Bathy18g01110</name>
</gene>
<accession>K8ERI6</accession>
<dbReference type="RefSeq" id="XP_007508170.1">
    <property type="nucleotide sequence ID" value="XM_007508108.1"/>
</dbReference>
<dbReference type="Gene3D" id="1.10.260.100">
    <property type="match status" value="1"/>
</dbReference>
<dbReference type="PANTHER" id="PTHR45883:SF2">
    <property type="entry name" value="HSC70-INTERACTING PROTEIN"/>
    <property type="match status" value="1"/>
</dbReference>
<feature type="region of interest" description="Disordered" evidence="3">
    <location>
        <begin position="332"/>
        <end position="381"/>
    </location>
</feature>
<feature type="compositionally biased region" description="Gly residues" evidence="3">
    <location>
        <begin position="249"/>
        <end position="265"/>
    </location>
</feature>
<dbReference type="InterPro" id="IPR041243">
    <property type="entry name" value="STI1/HOP_DP"/>
</dbReference>
<evidence type="ECO:0000256" key="1">
    <source>
        <dbReference type="ARBA" id="ARBA00022737"/>
    </source>
</evidence>
<organism evidence="5 6">
    <name type="scientific">Bathycoccus prasinos</name>
    <dbReference type="NCBI Taxonomy" id="41875"/>
    <lineage>
        <taxon>Eukaryota</taxon>
        <taxon>Viridiplantae</taxon>
        <taxon>Chlorophyta</taxon>
        <taxon>Mamiellophyceae</taxon>
        <taxon>Mamiellales</taxon>
        <taxon>Bathycoccaceae</taxon>
        <taxon>Bathycoccus</taxon>
    </lineage>
</organism>
<evidence type="ECO:0000259" key="4">
    <source>
        <dbReference type="SMART" id="SM00727"/>
    </source>
</evidence>
<dbReference type="Gene3D" id="1.25.40.10">
    <property type="entry name" value="Tetratricopeptide repeat domain"/>
    <property type="match status" value="1"/>
</dbReference>
<dbReference type="eggNOG" id="KOG1308">
    <property type="taxonomic scope" value="Eukaryota"/>
</dbReference>
<dbReference type="Proteomes" id="UP000198341">
    <property type="component" value="Chromosome 18"/>
</dbReference>
<dbReference type="GeneID" id="19010793"/>
<feature type="region of interest" description="Disordered" evidence="3">
    <location>
        <begin position="221"/>
        <end position="268"/>
    </location>
</feature>
<dbReference type="InterPro" id="IPR011990">
    <property type="entry name" value="TPR-like_helical_dom_sf"/>
</dbReference>
<dbReference type="SMART" id="SM00028">
    <property type="entry name" value="TPR"/>
    <property type="match status" value="3"/>
</dbReference>
<protein>
    <submittedName>
        <fullName evidence="5">Hsc70-interacting protein</fullName>
    </submittedName>
</protein>
<evidence type="ECO:0000313" key="5">
    <source>
        <dbReference type="EMBL" id="CCO20661.1"/>
    </source>
</evidence>
<dbReference type="PANTHER" id="PTHR45883">
    <property type="entry name" value="HSC70-INTERACTING PROTEIN"/>
    <property type="match status" value="1"/>
</dbReference>
<proteinExistence type="predicted"/>
<dbReference type="GO" id="GO:0030544">
    <property type="term" value="F:Hsp70 protein binding"/>
    <property type="evidence" value="ECO:0007669"/>
    <property type="project" value="TreeGrafter"/>
</dbReference>
<dbReference type="InterPro" id="IPR019734">
    <property type="entry name" value="TPR_rpt"/>
</dbReference>
<dbReference type="SUPFAM" id="SSF48452">
    <property type="entry name" value="TPR-like"/>
    <property type="match status" value="1"/>
</dbReference>
<keyword evidence="2" id="KW-0802">TPR repeat</keyword>
<keyword evidence="1" id="KW-0677">Repeat</keyword>
<dbReference type="InterPro" id="IPR006636">
    <property type="entry name" value="STI1_HS-bd"/>
</dbReference>
<dbReference type="AlphaFoldDB" id="K8ERI6"/>
<dbReference type="Pfam" id="PF17830">
    <property type="entry name" value="STI1-HOP_DP"/>
    <property type="match status" value="1"/>
</dbReference>
<dbReference type="Pfam" id="PF13181">
    <property type="entry name" value="TPR_8"/>
    <property type="match status" value="1"/>
</dbReference>
<sequence length="381" mass="40857">MSYKPHLPELVSDLKSNPSLIHEHEFLDLKRVLETAFASTFPPKSNQNTTPNEDVEEDVDIKIEDPDIVGPEVEPVDPPLLSVKEGEELSETDMNSMMEAKSNASQAFSNGDFASALEEYTKALRLQPTSALTFSKRAECFVKLKRNKAAKQDCEQALKINPDSAKAMKVLGTAQRYLGEYEEACKNLGQGLAIDFDEESAKVEKEAEKFFHEIRVAKSKEKAKREQEEKKKMEERRKEAEEAMKNANMGGGNGGTPGGNPGGFPGAFPPGMEGLMNDPEMMEAMMNPKVMSVLQQAQSNPGALIAAMSDPEVGPLLQKIVGKMGGSMGGGGGGGAPGFGNFSGGGPGGGGFGGGQQPTSENRFTEEDAAPHRPATVDEVD</sequence>
<keyword evidence="6" id="KW-1185">Reference proteome</keyword>
<dbReference type="OrthoDB" id="533763at2759"/>
<dbReference type="KEGG" id="bpg:Bathy18g01110"/>
<name>K8ERI6_9CHLO</name>
<dbReference type="STRING" id="41875.K8ERI6"/>
<evidence type="ECO:0000256" key="2">
    <source>
        <dbReference type="ARBA" id="ARBA00022803"/>
    </source>
</evidence>
<evidence type="ECO:0000313" key="6">
    <source>
        <dbReference type="Proteomes" id="UP000198341"/>
    </source>
</evidence>
<feature type="compositionally biased region" description="Basic and acidic residues" evidence="3">
    <location>
        <begin position="221"/>
        <end position="244"/>
    </location>
</feature>
<feature type="compositionally biased region" description="Gly residues" evidence="3">
    <location>
        <begin position="332"/>
        <end position="356"/>
    </location>
</feature>